<evidence type="ECO:0000256" key="2">
    <source>
        <dbReference type="SAM" id="SignalP"/>
    </source>
</evidence>
<feature type="compositionally biased region" description="Basic and acidic residues" evidence="1">
    <location>
        <begin position="225"/>
        <end position="265"/>
    </location>
</feature>
<keyword evidence="4" id="KW-1185">Reference proteome</keyword>
<name>A0A512M6Z0_9BACT</name>
<sequence>MLLISASIAMSAVSANAQAQLVYDPSVEAAVNTSTAKLTELLAEAKKQNTNLEEQLKRAGDPASLYNGSMEALKRDLLNTDATIKTNDERATMLTAADGTAVFGRATYGITAAVNEDVTLKDGTVVQRDVAKYEIEGKMLADVDEYRRIRDQALAKKKTLTTELQTTIGQLEAATDFGSIQKYGTLIQLLQGQIASTDRAAEQALHDMEVLDREIKIQSSAARKANAEKAQLERDHNAEGRSKSTMADRETQMDATKETALEKVNEYMTSRKGKNYGTPTNKGPNIQWRKGTDTPPAEETPAP</sequence>
<feature type="compositionally biased region" description="Low complexity" evidence="1">
    <location>
        <begin position="294"/>
        <end position="303"/>
    </location>
</feature>
<keyword evidence="2" id="KW-0732">Signal</keyword>
<gene>
    <name evidence="3" type="ORF">BGE01nite_13920</name>
</gene>
<dbReference type="Proteomes" id="UP000321577">
    <property type="component" value="Unassembled WGS sequence"/>
</dbReference>
<evidence type="ECO:0000313" key="3">
    <source>
        <dbReference type="EMBL" id="GEP42101.1"/>
    </source>
</evidence>
<proteinExistence type="predicted"/>
<dbReference type="EMBL" id="BKAG01000007">
    <property type="protein sequence ID" value="GEP42101.1"/>
    <property type="molecule type" value="Genomic_DNA"/>
</dbReference>
<dbReference type="AlphaFoldDB" id="A0A512M6Z0"/>
<accession>A0A512M6Z0</accession>
<feature type="chain" id="PRO_5022195760" evidence="2">
    <location>
        <begin position="20"/>
        <end position="303"/>
    </location>
</feature>
<protein>
    <submittedName>
        <fullName evidence="3">Uncharacterized protein</fullName>
    </submittedName>
</protein>
<organism evidence="3 4">
    <name type="scientific">Brevifollis gellanilyticus</name>
    <dbReference type="NCBI Taxonomy" id="748831"/>
    <lineage>
        <taxon>Bacteria</taxon>
        <taxon>Pseudomonadati</taxon>
        <taxon>Verrucomicrobiota</taxon>
        <taxon>Verrucomicrobiia</taxon>
        <taxon>Verrucomicrobiales</taxon>
        <taxon>Verrucomicrobiaceae</taxon>
    </lineage>
</organism>
<reference evidence="3 4" key="1">
    <citation type="submission" date="2019-07" db="EMBL/GenBank/DDBJ databases">
        <title>Whole genome shotgun sequence of Brevifollis gellanilyticus NBRC 108608.</title>
        <authorList>
            <person name="Hosoyama A."/>
            <person name="Uohara A."/>
            <person name="Ohji S."/>
            <person name="Ichikawa N."/>
        </authorList>
    </citation>
    <scope>NUCLEOTIDE SEQUENCE [LARGE SCALE GENOMIC DNA]</scope>
    <source>
        <strain evidence="3 4">NBRC 108608</strain>
    </source>
</reference>
<comment type="caution">
    <text evidence="3">The sequence shown here is derived from an EMBL/GenBank/DDBJ whole genome shotgun (WGS) entry which is preliminary data.</text>
</comment>
<evidence type="ECO:0000256" key="1">
    <source>
        <dbReference type="SAM" id="MobiDB-lite"/>
    </source>
</evidence>
<feature type="signal peptide" evidence="2">
    <location>
        <begin position="1"/>
        <end position="19"/>
    </location>
</feature>
<evidence type="ECO:0000313" key="4">
    <source>
        <dbReference type="Proteomes" id="UP000321577"/>
    </source>
</evidence>
<feature type="region of interest" description="Disordered" evidence="1">
    <location>
        <begin position="222"/>
        <end position="303"/>
    </location>
</feature>